<dbReference type="GO" id="GO:0015074">
    <property type="term" value="P:DNA integration"/>
    <property type="evidence" value="ECO:0007669"/>
    <property type="project" value="UniProtKB-KW"/>
</dbReference>
<keyword evidence="1" id="KW-0229">DNA integration</keyword>
<organism evidence="6 7">
    <name type="scientific">Bacteroides ovatus</name>
    <dbReference type="NCBI Taxonomy" id="28116"/>
    <lineage>
        <taxon>Bacteria</taxon>
        <taxon>Pseudomonadati</taxon>
        <taxon>Bacteroidota</taxon>
        <taxon>Bacteroidia</taxon>
        <taxon>Bacteroidales</taxon>
        <taxon>Bacteroidaceae</taxon>
        <taxon>Bacteroides</taxon>
    </lineage>
</organism>
<dbReference type="EMBL" id="QSBI01000034">
    <property type="protein sequence ID" value="RGX06728.1"/>
    <property type="molecule type" value="Genomic_DNA"/>
</dbReference>
<dbReference type="PANTHER" id="PTHR30349:SF64">
    <property type="entry name" value="PROPHAGE INTEGRASE INTD-RELATED"/>
    <property type="match status" value="1"/>
</dbReference>
<evidence type="ECO:0000256" key="1">
    <source>
        <dbReference type="ARBA" id="ARBA00022908"/>
    </source>
</evidence>
<dbReference type="Proteomes" id="UP000286031">
    <property type="component" value="Unassembled WGS sequence"/>
</dbReference>
<dbReference type="InterPro" id="IPR010998">
    <property type="entry name" value="Integrase_recombinase_N"/>
</dbReference>
<dbReference type="RefSeq" id="WP_118023996.1">
    <property type="nucleotide sequence ID" value="NZ_JAQCPI010000031.1"/>
</dbReference>
<dbReference type="InterPro" id="IPR025269">
    <property type="entry name" value="SAM-like_dom"/>
</dbReference>
<dbReference type="InterPro" id="IPR044068">
    <property type="entry name" value="CB"/>
</dbReference>
<dbReference type="PROSITE" id="PS51900">
    <property type="entry name" value="CB"/>
    <property type="match status" value="1"/>
</dbReference>
<reference evidence="6 7" key="1">
    <citation type="submission" date="2018-08" db="EMBL/GenBank/DDBJ databases">
        <title>A genome reference for cultivated species of the human gut microbiota.</title>
        <authorList>
            <person name="Zou Y."/>
            <person name="Xue W."/>
            <person name="Luo G."/>
        </authorList>
    </citation>
    <scope>NUCLEOTIDE SEQUENCE [LARGE SCALE GENOMIC DNA]</scope>
    <source>
        <strain evidence="6 7">AF04-46</strain>
    </source>
</reference>
<protein>
    <submittedName>
        <fullName evidence="6">Recombinase</fullName>
    </submittedName>
</protein>
<dbReference type="Gene3D" id="1.10.443.10">
    <property type="entry name" value="Intergrase catalytic core"/>
    <property type="match status" value="1"/>
</dbReference>
<dbReference type="InterPro" id="IPR011010">
    <property type="entry name" value="DNA_brk_join_enz"/>
</dbReference>
<keyword evidence="3" id="KW-0233">DNA recombination</keyword>
<gene>
    <name evidence="6" type="ORF">DWV35_20940</name>
</gene>
<evidence type="ECO:0000256" key="3">
    <source>
        <dbReference type="ARBA" id="ARBA00023172"/>
    </source>
</evidence>
<evidence type="ECO:0000313" key="7">
    <source>
        <dbReference type="Proteomes" id="UP000286031"/>
    </source>
</evidence>
<dbReference type="PANTHER" id="PTHR30349">
    <property type="entry name" value="PHAGE INTEGRASE-RELATED"/>
    <property type="match status" value="1"/>
</dbReference>
<evidence type="ECO:0000256" key="2">
    <source>
        <dbReference type="ARBA" id="ARBA00023125"/>
    </source>
</evidence>
<evidence type="ECO:0000313" key="6">
    <source>
        <dbReference type="EMBL" id="RGX06728.1"/>
    </source>
</evidence>
<sequence>MANFSIVIVPTKKLSNGRHRIRIAVAHHSKTRYISTQFILESATQLKNGRVVRHENATNMNACLRKLINEYEEIVISISYLPAISCTELIHIIAYEQKKKGITFQTVAKEYMDFMKGEEREKSYKLYKIASERFIKYMKGDFPLIQLTPLHIQEFAKVLHEENLTDTTIRIYLTLLKVILNYAGKMNYVNYSIHPFIFFKMPVSNVRELDLSVEELKRIRDVRLFKPTLSIVRDVFMLTYYLGGINLRDLLAYNFKDKNYMRYVRHKTRNSKKGENEIVFTLQSEAKAIINKYLARDGYLKFGKYSSYRQIYSLIFRHIDKVTRLSEINKKVTYYSARKTFAQHGYNLGIQIEKIEYCIGHSMKNNRPIFNYIKIMQEHADKVFREILDQLL</sequence>
<dbReference type="InterPro" id="IPR035386">
    <property type="entry name" value="Arm-DNA-bind_5"/>
</dbReference>
<dbReference type="GO" id="GO:0006310">
    <property type="term" value="P:DNA recombination"/>
    <property type="evidence" value="ECO:0007669"/>
    <property type="project" value="UniProtKB-KW"/>
</dbReference>
<dbReference type="InterPro" id="IPR050090">
    <property type="entry name" value="Tyrosine_recombinase_XerCD"/>
</dbReference>
<dbReference type="GO" id="GO:0003677">
    <property type="term" value="F:DNA binding"/>
    <property type="evidence" value="ECO:0007669"/>
    <property type="project" value="UniProtKB-UniRule"/>
</dbReference>
<dbReference type="InterPro" id="IPR013762">
    <property type="entry name" value="Integrase-like_cat_sf"/>
</dbReference>
<proteinExistence type="predicted"/>
<keyword evidence="2 4" id="KW-0238">DNA-binding</keyword>
<feature type="domain" description="Core-binding (CB)" evidence="5">
    <location>
        <begin position="102"/>
        <end position="184"/>
    </location>
</feature>
<dbReference type="Gene3D" id="1.10.150.130">
    <property type="match status" value="1"/>
</dbReference>
<dbReference type="Pfam" id="PF17293">
    <property type="entry name" value="Arm-DNA-bind_5"/>
    <property type="match status" value="1"/>
</dbReference>
<accession>A0A413EIB0</accession>
<dbReference type="Pfam" id="PF13102">
    <property type="entry name" value="Phage_int_SAM_5"/>
    <property type="match status" value="1"/>
</dbReference>
<evidence type="ECO:0000256" key="4">
    <source>
        <dbReference type="PROSITE-ProRule" id="PRU01248"/>
    </source>
</evidence>
<dbReference type="SUPFAM" id="SSF56349">
    <property type="entry name" value="DNA breaking-rejoining enzymes"/>
    <property type="match status" value="1"/>
</dbReference>
<dbReference type="AlphaFoldDB" id="A0A413EIB0"/>
<name>A0A413EIB0_BACOV</name>
<evidence type="ECO:0000259" key="5">
    <source>
        <dbReference type="PROSITE" id="PS51900"/>
    </source>
</evidence>
<comment type="caution">
    <text evidence="6">The sequence shown here is derived from an EMBL/GenBank/DDBJ whole genome shotgun (WGS) entry which is preliminary data.</text>
</comment>